<dbReference type="Pfam" id="PF19445">
    <property type="entry name" value="eIF3h_C"/>
    <property type="match status" value="1"/>
</dbReference>
<evidence type="ECO:0000313" key="9">
    <source>
        <dbReference type="Proteomes" id="UP000283509"/>
    </source>
</evidence>
<dbReference type="HAMAP" id="MF_03007">
    <property type="entry name" value="eIF3h"/>
    <property type="match status" value="1"/>
</dbReference>
<dbReference type="Pfam" id="PF01398">
    <property type="entry name" value="JAB"/>
    <property type="match status" value="1"/>
</dbReference>
<accession>A0A3R7MJQ0</accession>
<dbReference type="FunFam" id="3.40.140.10:FF:000045">
    <property type="entry name" value="Eukaryotic translation initiation factor 3 subunit H"/>
    <property type="match status" value="1"/>
</dbReference>
<dbReference type="STRING" id="6689.A0A3R7MJQ0"/>
<dbReference type="GO" id="GO:0005852">
    <property type="term" value="C:eukaryotic translation initiation factor 3 complex"/>
    <property type="evidence" value="ECO:0007669"/>
    <property type="project" value="UniProtKB-UniRule"/>
</dbReference>
<keyword evidence="2 5" id="KW-0396">Initiation factor</keyword>
<evidence type="ECO:0000256" key="4">
    <source>
        <dbReference type="ARBA" id="ARBA00047068"/>
    </source>
</evidence>
<evidence type="ECO:0000256" key="3">
    <source>
        <dbReference type="ARBA" id="ARBA00022917"/>
    </source>
</evidence>
<comment type="subcellular location">
    <subcellularLocation>
        <location evidence="5">Cytoplasm</location>
    </subcellularLocation>
</comment>
<gene>
    <name evidence="8" type="ORF">C7M84_023271</name>
</gene>
<dbReference type="GO" id="GO:0003743">
    <property type="term" value="F:translation initiation factor activity"/>
    <property type="evidence" value="ECO:0007669"/>
    <property type="project" value="UniProtKB-UniRule"/>
</dbReference>
<feature type="region of interest" description="Disordered" evidence="6">
    <location>
        <begin position="265"/>
        <end position="294"/>
    </location>
</feature>
<evidence type="ECO:0000256" key="6">
    <source>
        <dbReference type="SAM" id="MobiDB-lite"/>
    </source>
</evidence>
<dbReference type="PROSITE" id="PS50249">
    <property type="entry name" value="MPN"/>
    <property type="match status" value="1"/>
</dbReference>
<dbReference type="InterPro" id="IPR045810">
    <property type="entry name" value="eIF3h_C"/>
</dbReference>
<feature type="region of interest" description="Disordered" evidence="6">
    <location>
        <begin position="332"/>
        <end position="361"/>
    </location>
</feature>
<protein>
    <recommendedName>
        <fullName evidence="5">Eukaryotic translation initiation factor 3 subunit H</fullName>
        <shortName evidence="5">eIF3h</shortName>
    </recommendedName>
</protein>
<comment type="subunit">
    <text evidence="4">Component of the eukaryotic translation initiation factor 3 (eIF-3) complex. The eIF-3 complex interacts with pix. Interacts with mxt.</text>
</comment>
<evidence type="ECO:0000256" key="5">
    <source>
        <dbReference type="HAMAP-Rule" id="MF_03007"/>
    </source>
</evidence>
<dbReference type="InterPro" id="IPR027524">
    <property type="entry name" value="eIF3h"/>
</dbReference>
<keyword evidence="1 5" id="KW-0963">Cytoplasm</keyword>
<reference evidence="8 9" key="2">
    <citation type="submission" date="2019-01" db="EMBL/GenBank/DDBJ databases">
        <title>The decoding of complex shrimp genome reveals the adaptation for benthos swimmer, frequently molting mechanism and breeding impact on genome.</title>
        <authorList>
            <person name="Sun Y."/>
            <person name="Gao Y."/>
            <person name="Yu Y."/>
        </authorList>
    </citation>
    <scope>NUCLEOTIDE SEQUENCE [LARGE SCALE GENOMIC DNA]</scope>
    <source>
        <tissue evidence="8">Muscle</tissue>
    </source>
</reference>
<dbReference type="AlphaFoldDB" id="A0A3R7MJQ0"/>
<dbReference type="GO" id="GO:0033290">
    <property type="term" value="C:eukaryotic 48S preinitiation complex"/>
    <property type="evidence" value="ECO:0007669"/>
    <property type="project" value="UniProtKB-UniRule"/>
</dbReference>
<dbReference type="InterPro" id="IPR000555">
    <property type="entry name" value="JAMM/MPN+_dom"/>
</dbReference>
<dbReference type="SMART" id="SM00232">
    <property type="entry name" value="JAB_MPN"/>
    <property type="match status" value="1"/>
</dbReference>
<dbReference type="CDD" id="cd08065">
    <property type="entry name" value="MPN_eIF3h"/>
    <property type="match status" value="1"/>
</dbReference>
<dbReference type="InterPro" id="IPR037518">
    <property type="entry name" value="MPN"/>
</dbReference>
<keyword evidence="9" id="KW-1185">Reference proteome</keyword>
<evidence type="ECO:0000259" key="7">
    <source>
        <dbReference type="PROSITE" id="PS50249"/>
    </source>
</evidence>
<reference evidence="8 9" key="1">
    <citation type="submission" date="2018-04" db="EMBL/GenBank/DDBJ databases">
        <authorList>
            <person name="Zhang X."/>
            <person name="Yuan J."/>
            <person name="Li F."/>
            <person name="Xiang J."/>
        </authorList>
    </citation>
    <scope>NUCLEOTIDE SEQUENCE [LARGE SCALE GENOMIC DNA]</scope>
    <source>
        <tissue evidence="8">Muscle</tissue>
    </source>
</reference>
<comment type="caution">
    <text evidence="8">The sequence shown here is derived from an EMBL/GenBank/DDBJ whole genome shotgun (WGS) entry which is preliminary data.</text>
</comment>
<keyword evidence="3 5" id="KW-0648">Protein biosynthesis</keyword>
<feature type="region of interest" description="Disordered" evidence="6">
    <location>
        <begin position="1"/>
        <end position="20"/>
    </location>
</feature>
<dbReference type="GO" id="GO:0016282">
    <property type="term" value="C:eukaryotic 43S preinitiation complex"/>
    <property type="evidence" value="ECO:0007669"/>
    <property type="project" value="UniProtKB-UniRule"/>
</dbReference>
<evidence type="ECO:0000256" key="1">
    <source>
        <dbReference type="ARBA" id="ARBA00022490"/>
    </source>
</evidence>
<organism evidence="8 9">
    <name type="scientific">Penaeus vannamei</name>
    <name type="common">Whiteleg shrimp</name>
    <name type="synonym">Litopenaeus vannamei</name>
    <dbReference type="NCBI Taxonomy" id="6689"/>
    <lineage>
        <taxon>Eukaryota</taxon>
        <taxon>Metazoa</taxon>
        <taxon>Ecdysozoa</taxon>
        <taxon>Arthropoda</taxon>
        <taxon>Crustacea</taxon>
        <taxon>Multicrustacea</taxon>
        <taxon>Malacostraca</taxon>
        <taxon>Eumalacostraca</taxon>
        <taxon>Eucarida</taxon>
        <taxon>Decapoda</taxon>
        <taxon>Dendrobranchiata</taxon>
        <taxon>Penaeoidea</taxon>
        <taxon>Penaeidae</taxon>
        <taxon>Penaeus</taxon>
    </lineage>
</organism>
<dbReference type="Proteomes" id="UP000283509">
    <property type="component" value="Unassembled WGS sequence"/>
</dbReference>
<dbReference type="GO" id="GO:0008237">
    <property type="term" value="F:metallopeptidase activity"/>
    <property type="evidence" value="ECO:0007669"/>
    <property type="project" value="InterPro"/>
</dbReference>
<evidence type="ECO:0000256" key="2">
    <source>
        <dbReference type="ARBA" id="ARBA00022540"/>
    </source>
</evidence>
<dbReference type="GO" id="GO:0001732">
    <property type="term" value="P:formation of cytoplasmic translation initiation complex"/>
    <property type="evidence" value="ECO:0007669"/>
    <property type="project" value="UniProtKB-UniRule"/>
</dbReference>
<comment type="function">
    <text evidence="5">Component of the eukaryotic translation initiation factor 3 (eIF-3) complex, which is involved in protein synthesis of a specialized repertoire of mRNAs and, together with other initiation factors, stimulates binding of mRNA and methionyl-tRNAi to the 40S ribosome. The eIF-3 complex specifically targets and initiates translation of a subset of mRNAs involved in cell proliferation.</text>
</comment>
<dbReference type="Gene3D" id="3.40.140.10">
    <property type="entry name" value="Cytidine Deaminase, domain 2"/>
    <property type="match status" value="1"/>
</dbReference>
<comment type="similarity">
    <text evidence="5">Belongs to the eIF-3 subunit H family.</text>
</comment>
<dbReference type="EMBL" id="QCYY01000670">
    <property type="protein sequence ID" value="ROT83554.1"/>
    <property type="molecule type" value="Genomic_DNA"/>
</dbReference>
<dbReference type="OrthoDB" id="10265695at2759"/>
<sequence>MSSSRKTVAMSGRNKRETENSRVNINVVQLEGLALMKIIKHCHEEGAGNTDVAQGVLLGLVVDERLEITNCFPFPRHADDVDEEDYQLEMMRHLRKVNVDHLSVGWYQSTQLGNFITTQLLESQFSYQTSIEESVVLIYDPIKTARGFLSIKAYRLTPEAINTVQERDYTPEALKKGRLGYENLFQEIRLVIKNSHLVNTLMCELYEMMPSSEGMQFLDLGTMSTLDRQLRCLMDYVDDLSQEANKFNNFQRQNAKQLQDKHKFMQKRAAENAQRQARGEPPLPEEDISKQFKPIAPLPRLDAMITSGQISNYCKQISQFCSQSLGKLQDIEPQSSEEAVERPSALPHPPHQRRLRKNVDKGEARLDACRASVMGEFRVRGSDQRASTGVLGWRRNSGSRSLRRRHLIYLEE</sequence>
<proteinExistence type="inferred from homology"/>
<feature type="domain" description="MPN" evidence="7">
    <location>
        <begin position="28"/>
        <end position="160"/>
    </location>
</feature>
<dbReference type="PANTHER" id="PTHR10410">
    <property type="entry name" value="EUKARYOTIC TRANSLATION INITIATION FACTOR 3 -RELATED"/>
    <property type="match status" value="1"/>
</dbReference>
<dbReference type="InterPro" id="IPR050242">
    <property type="entry name" value="JAMM_MPN+_peptidase_M67A"/>
</dbReference>
<name>A0A3R7MJQ0_PENVA</name>
<evidence type="ECO:0000313" key="8">
    <source>
        <dbReference type="EMBL" id="ROT83554.1"/>
    </source>
</evidence>